<dbReference type="Proteomes" id="UP001253439">
    <property type="component" value="Unassembled WGS sequence"/>
</dbReference>
<sequence length="117" mass="13453">MTDGLEPTETTDDEITVIILGKPNRRERIACSSFKEAIRLVKAKNGPETTVKIENRSEEILFTSDEMDIDDWENEWGRAKRRLAVDVEDYDCPYDSVGCVVDDLCVQCKMDKVQDQY</sequence>
<protein>
    <submittedName>
        <fullName evidence="1">Uncharacterized protein</fullName>
    </submittedName>
</protein>
<name>A0AAE4F2Q6_9EURY</name>
<dbReference type="EMBL" id="JAMQOM010000015">
    <property type="protein sequence ID" value="MDS0223453.1"/>
    <property type="molecule type" value="Genomic_DNA"/>
</dbReference>
<reference evidence="1 2" key="1">
    <citation type="submission" date="2022-06" db="EMBL/GenBank/DDBJ databases">
        <title>Haloarcula sp. a new haloarchaeum isolate from saline soil.</title>
        <authorList>
            <person name="Strakova D."/>
            <person name="Galisteo C."/>
            <person name="Sanchez-Porro C."/>
            <person name="Ventosa A."/>
        </authorList>
    </citation>
    <scope>NUCLEOTIDE SEQUENCE [LARGE SCALE GENOMIC DNA]</scope>
    <source>
        <strain evidence="1 2">S1AR25-5A</strain>
    </source>
</reference>
<accession>A0AAE4F2Q6</accession>
<proteinExistence type="predicted"/>
<dbReference type="RefSeq" id="WP_310897984.1">
    <property type="nucleotide sequence ID" value="NZ_JAMQOM010000015.1"/>
</dbReference>
<evidence type="ECO:0000313" key="2">
    <source>
        <dbReference type="Proteomes" id="UP001253439"/>
    </source>
</evidence>
<keyword evidence="2" id="KW-1185">Reference proteome</keyword>
<dbReference type="AlphaFoldDB" id="A0AAE4F2Q6"/>
<organism evidence="1 2">
    <name type="scientific">Haloarcula terrestris</name>
    <dbReference type="NCBI Taxonomy" id="2950533"/>
    <lineage>
        <taxon>Archaea</taxon>
        <taxon>Methanobacteriati</taxon>
        <taxon>Methanobacteriota</taxon>
        <taxon>Stenosarchaea group</taxon>
        <taxon>Halobacteria</taxon>
        <taxon>Halobacteriales</taxon>
        <taxon>Haloarculaceae</taxon>
        <taxon>Haloarcula</taxon>
    </lineage>
</organism>
<comment type="caution">
    <text evidence="1">The sequence shown here is derived from an EMBL/GenBank/DDBJ whole genome shotgun (WGS) entry which is preliminary data.</text>
</comment>
<evidence type="ECO:0000313" key="1">
    <source>
        <dbReference type="EMBL" id="MDS0223453.1"/>
    </source>
</evidence>
<gene>
    <name evidence="1" type="ORF">NDI54_19110</name>
</gene>